<evidence type="ECO:0000256" key="2">
    <source>
        <dbReference type="ARBA" id="ARBA00006875"/>
    </source>
</evidence>
<dbReference type="PANTHER" id="PTHR14517">
    <property type="entry name" value="RIB43A-RELATED"/>
    <property type="match status" value="1"/>
</dbReference>
<evidence type="ECO:0000256" key="8">
    <source>
        <dbReference type="ARBA" id="ARBA00023273"/>
    </source>
</evidence>
<organism evidence="11 12">
    <name type="scientific">Geodia barretti</name>
    <name type="common">Barrett's horny sponge</name>
    <dbReference type="NCBI Taxonomy" id="519541"/>
    <lineage>
        <taxon>Eukaryota</taxon>
        <taxon>Metazoa</taxon>
        <taxon>Porifera</taxon>
        <taxon>Demospongiae</taxon>
        <taxon>Heteroscleromorpha</taxon>
        <taxon>Tetractinellida</taxon>
        <taxon>Astrophorina</taxon>
        <taxon>Geodiidae</taxon>
        <taxon>Geodia</taxon>
    </lineage>
</organism>
<keyword evidence="6" id="KW-0969">Cilium</keyword>
<dbReference type="InterPro" id="IPR003107">
    <property type="entry name" value="HAT"/>
</dbReference>
<keyword evidence="7" id="KW-0206">Cytoskeleton</keyword>
<feature type="non-terminal residue" evidence="11">
    <location>
        <position position="526"/>
    </location>
</feature>
<dbReference type="PANTHER" id="PTHR14517:SF6">
    <property type="entry name" value="RE41410P"/>
    <property type="match status" value="1"/>
</dbReference>
<dbReference type="InterPro" id="IPR008805">
    <property type="entry name" value="RIB43A"/>
</dbReference>
<keyword evidence="12" id="KW-1185">Reference proteome</keyword>
<comment type="subunit">
    <text evidence="9">Microtubule inner protein component of sperm flagellar doublet microtubules.</text>
</comment>
<keyword evidence="3" id="KW-0963">Cytoplasm</keyword>
<dbReference type="AlphaFoldDB" id="A0AA35TR98"/>
<keyword evidence="4" id="KW-0282">Flagellum</keyword>
<evidence type="ECO:0000256" key="10">
    <source>
        <dbReference type="SAM" id="MobiDB-lite"/>
    </source>
</evidence>
<evidence type="ECO:0000256" key="9">
    <source>
        <dbReference type="ARBA" id="ARBA00046435"/>
    </source>
</evidence>
<dbReference type="SMART" id="SM00386">
    <property type="entry name" value="HAT"/>
    <property type="match status" value="3"/>
</dbReference>
<evidence type="ECO:0000256" key="1">
    <source>
        <dbReference type="ARBA" id="ARBA00004611"/>
    </source>
</evidence>
<evidence type="ECO:0000256" key="5">
    <source>
        <dbReference type="ARBA" id="ARBA00023054"/>
    </source>
</evidence>
<dbReference type="Pfam" id="PF23240">
    <property type="entry name" value="HAT_PRP39_N"/>
    <property type="match status" value="1"/>
</dbReference>
<evidence type="ECO:0000256" key="7">
    <source>
        <dbReference type="ARBA" id="ARBA00023212"/>
    </source>
</evidence>
<name>A0AA35TR98_GEOBA</name>
<dbReference type="Pfam" id="PF05914">
    <property type="entry name" value="RIB43A"/>
    <property type="match status" value="2"/>
</dbReference>
<dbReference type="Gene3D" id="1.25.40.10">
    <property type="entry name" value="Tetratricopeptide repeat domain"/>
    <property type="match status" value="1"/>
</dbReference>
<dbReference type="InterPro" id="IPR011990">
    <property type="entry name" value="TPR-like_helical_dom_sf"/>
</dbReference>
<feature type="region of interest" description="Disordered" evidence="10">
    <location>
        <begin position="276"/>
        <end position="300"/>
    </location>
</feature>
<comment type="caution">
    <text evidence="11">The sequence shown here is derived from an EMBL/GenBank/DDBJ whole genome shotgun (WGS) entry which is preliminary data.</text>
</comment>
<evidence type="ECO:0000256" key="3">
    <source>
        <dbReference type="ARBA" id="ARBA00022490"/>
    </source>
</evidence>
<keyword evidence="8" id="KW-0966">Cell projection</keyword>
<comment type="subcellular location">
    <subcellularLocation>
        <location evidence="1">Cytoplasm</location>
        <location evidence="1">Cytoskeleton</location>
        <location evidence="1">Flagellum axoneme</location>
    </subcellularLocation>
</comment>
<protein>
    <submittedName>
        <fullName evidence="11">Squamous cell carcinoma antigen recognized by T-cells 3</fullName>
    </submittedName>
</protein>
<evidence type="ECO:0000313" key="12">
    <source>
        <dbReference type="Proteomes" id="UP001174909"/>
    </source>
</evidence>
<dbReference type="Proteomes" id="UP001174909">
    <property type="component" value="Unassembled WGS sequence"/>
</dbReference>
<accession>A0AA35TR98</accession>
<reference evidence="11" key="1">
    <citation type="submission" date="2023-03" db="EMBL/GenBank/DDBJ databases">
        <authorList>
            <person name="Steffen K."/>
            <person name="Cardenas P."/>
        </authorList>
    </citation>
    <scope>NUCLEOTIDE SEQUENCE</scope>
</reference>
<evidence type="ECO:0000256" key="6">
    <source>
        <dbReference type="ARBA" id="ARBA00023069"/>
    </source>
</evidence>
<proteinExistence type="inferred from homology"/>
<dbReference type="SUPFAM" id="SSF48452">
    <property type="entry name" value="TPR-like"/>
    <property type="match status" value="1"/>
</dbReference>
<sequence>MYKLDIRVDAKEAAATEWRRSLERDRQARIFNTRERTIGVDLGSLENQVTEKRQRELEERQRHEAFAQEMITQDKVVELLQQRQEKDLKQLNKNDSFWNANFRWRGLEYEKRRKLQQEQIREWTAAQTAEKEHTLQEEKHADRLYHLKACELDQRAVDLASADEDTRRNITVATKEYNLALGKEKAGQKQQEMAQEQDDNFTELCNHVHGDMLTENPAVAQSAFGLHRVIPDRWKGMSPRQVEEVRRTQEQQKLEKQGAFAHVVCKKAVGSVVRVSGKEMEEDEQSDDSSGSESELQERAEQLQAAVDGNPYHYDNHVQLIGLLRQLGDLDGARKARNAMSEAFPLTEGMWLGWIRDELPLVSIPEASLELRQLFERATEDYLSVEVWLQYVQFTMDQMSVVSEGVAFPRDVCERAIVRCGLHVSKAGELWDMYRGFEIALLKSLQEMQQNSTEDDNLKPQVEAQFERVDKLFKRQLAVPLIGMQDTFEQYRQFSDSSIAEGGLPAYEMALKRLEILLPFENELVS</sequence>
<dbReference type="GO" id="GO:0006396">
    <property type="term" value="P:RNA processing"/>
    <property type="evidence" value="ECO:0007669"/>
    <property type="project" value="InterPro"/>
</dbReference>
<keyword evidence="5" id="KW-0175">Coiled coil</keyword>
<evidence type="ECO:0000313" key="11">
    <source>
        <dbReference type="EMBL" id="CAI8052398.1"/>
    </source>
</evidence>
<dbReference type="EMBL" id="CASHTH010004010">
    <property type="protein sequence ID" value="CAI8052398.1"/>
    <property type="molecule type" value="Genomic_DNA"/>
</dbReference>
<evidence type="ECO:0000256" key="4">
    <source>
        <dbReference type="ARBA" id="ARBA00022846"/>
    </source>
</evidence>
<gene>
    <name evidence="11" type="ORF">GBAR_LOCUS28659</name>
</gene>
<comment type="similarity">
    <text evidence="2">Belongs to the RIB43A family.</text>
</comment>